<evidence type="ECO:0000256" key="8">
    <source>
        <dbReference type="ARBA" id="ARBA00022896"/>
    </source>
</evidence>
<dbReference type="Pfam" id="PF08336">
    <property type="entry name" value="P4Ha_N"/>
    <property type="match status" value="1"/>
</dbReference>
<dbReference type="PANTHER" id="PTHR10869">
    <property type="entry name" value="PROLYL 4-HYDROXYLASE ALPHA SUBUNIT"/>
    <property type="match status" value="1"/>
</dbReference>
<evidence type="ECO:0000256" key="11">
    <source>
        <dbReference type="ARBA" id="ARBA00023004"/>
    </source>
</evidence>
<dbReference type="GO" id="GO:0005788">
    <property type="term" value="C:endoplasmic reticulum lumen"/>
    <property type="evidence" value="ECO:0007669"/>
    <property type="project" value="UniProtKB-SubCell"/>
</dbReference>
<dbReference type="InterPro" id="IPR013547">
    <property type="entry name" value="P4H_N"/>
</dbReference>
<dbReference type="Gene3D" id="2.60.120.620">
    <property type="entry name" value="q2cbj1_9rhob like domain"/>
    <property type="match status" value="1"/>
</dbReference>
<keyword evidence="12" id="KW-0325">Glycoprotein</keyword>
<keyword evidence="13" id="KW-0732">Signal</keyword>
<evidence type="ECO:0000256" key="9">
    <source>
        <dbReference type="ARBA" id="ARBA00022964"/>
    </source>
</evidence>
<keyword evidence="8" id="KW-0847">Vitamin C</keyword>
<dbReference type="PROSITE" id="PS51471">
    <property type="entry name" value="FE2OG_OXY"/>
    <property type="match status" value="1"/>
</dbReference>
<dbReference type="InterPro" id="IPR011990">
    <property type="entry name" value="TPR-like_helical_dom_sf"/>
</dbReference>
<dbReference type="EMBL" id="JAFNEN010000039">
    <property type="protein sequence ID" value="KAG8198503.1"/>
    <property type="molecule type" value="Genomic_DNA"/>
</dbReference>
<evidence type="ECO:0000259" key="14">
    <source>
        <dbReference type="PROSITE" id="PS51471"/>
    </source>
</evidence>
<keyword evidence="6" id="KW-0479">Metal-binding</keyword>
<evidence type="ECO:0000256" key="13">
    <source>
        <dbReference type="SAM" id="SignalP"/>
    </source>
</evidence>
<dbReference type="InterPro" id="IPR044862">
    <property type="entry name" value="Pro_4_hyd_alph_FE2OG_OXY"/>
</dbReference>
<name>A0AAV6VR10_9ARAC</name>
<keyword evidence="16" id="KW-1185">Reference proteome</keyword>
<dbReference type="InterPro" id="IPR045054">
    <property type="entry name" value="P4HA-like"/>
</dbReference>
<keyword evidence="9" id="KW-0223">Dioxygenase</keyword>
<sequence>MIVLPFVFLCVFAVRGELYSALAGMETLLDTQRVIIHTMDEHIQSMERRLGTLKKCGRVGALKACIKFPIEQKQNFSELTTFHSVVLPDENDLDGAAKALLRVQQTYGLKTSELAEGKIFGVTRVLSLTEGDCFELGRQAYHNGFYESALSWLELAKNMSLANAEDANSMPEIQRYLKAAEMEKDRSDFMVFASNLFQLGLMSMNSLEDPNHTRTMTDVALSKNIFMGQANFFDEATYKQLCQSSMRDVAASPSSVLRCRLVSSHPYLVLQPVKEEELWAEPKIALYHGVISDREMDTMKEMARPQLKRAEVAEYTSSLGHRVSDTRVTKIAWLKRGDHPLIPELYARIESVTGLSSVSAEPFQMANYGLGGHFHLHMDVLPDTETYFGPDMGNRVATWMYYMSDVNGGGATVFPRLNITVWPKKGSALFWHNINSNGIGNILTLHGACPVVSGSKWVTNVWYHERGQEFRLKCGKHPDSALLQTNSFKLS</sequence>
<dbReference type="InterPro" id="IPR005123">
    <property type="entry name" value="Oxoglu/Fe-dep_dioxygenase_dom"/>
</dbReference>
<evidence type="ECO:0000256" key="10">
    <source>
        <dbReference type="ARBA" id="ARBA00023002"/>
    </source>
</evidence>
<dbReference type="EC" id="1.14.11.2" evidence="5"/>
<dbReference type="GO" id="GO:0004656">
    <property type="term" value="F:procollagen-proline 4-dioxygenase activity"/>
    <property type="evidence" value="ECO:0007669"/>
    <property type="project" value="UniProtKB-EC"/>
</dbReference>
<evidence type="ECO:0000313" key="16">
    <source>
        <dbReference type="Proteomes" id="UP000827092"/>
    </source>
</evidence>
<proteinExistence type="inferred from homology"/>
<dbReference type="InterPro" id="IPR006620">
    <property type="entry name" value="Pro_4_hyd_alph"/>
</dbReference>
<gene>
    <name evidence="15" type="ORF">JTE90_017369</name>
</gene>
<organism evidence="15 16">
    <name type="scientific">Oedothorax gibbosus</name>
    <dbReference type="NCBI Taxonomy" id="931172"/>
    <lineage>
        <taxon>Eukaryota</taxon>
        <taxon>Metazoa</taxon>
        <taxon>Ecdysozoa</taxon>
        <taxon>Arthropoda</taxon>
        <taxon>Chelicerata</taxon>
        <taxon>Arachnida</taxon>
        <taxon>Araneae</taxon>
        <taxon>Araneomorphae</taxon>
        <taxon>Entelegynae</taxon>
        <taxon>Araneoidea</taxon>
        <taxon>Linyphiidae</taxon>
        <taxon>Erigoninae</taxon>
        <taxon>Oedothorax</taxon>
    </lineage>
</organism>
<evidence type="ECO:0000256" key="1">
    <source>
        <dbReference type="ARBA" id="ARBA00001961"/>
    </source>
</evidence>
<keyword evidence="10" id="KW-0560">Oxidoreductase</keyword>
<accession>A0AAV6VR10</accession>
<evidence type="ECO:0000256" key="2">
    <source>
        <dbReference type="ARBA" id="ARBA00002035"/>
    </source>
</evidence>
<dbReference type="GO" id="GO:0005506">
    <property type="term" value="F:iron ion binding"/>
    <property type="evidence" value="ECO:0007669"/>
    <property type="project" value="InterPro"/>
</dbReference>
<feature type="signal peptide" evidence="13">
    <location>
        <begin position="1"/>
        <end position="16"/>
    </location>
</feature>
<feature type="domain" description="Fe2OG dioxygenase" evidence="14">
    <location>
        <begin position="359"/>
        <end position="465"/>
    </location>
</feature>
<evidence type="ECO:0000256" key="3">
    <source>
        <dbReference type="ARBA" id="ARBA00004319"/>
    </source>
</evidence>
<comment type="caution">
    <text evidence="15">The sequence shown here is derived from an EMBL/GenBank/DDBJ whole genome shotgun (WGS) entry which is preliminary data.</text>
</comment>
<comment type="function">
    <text evidence="2">Catalyzes the post-translational formation of 4-hydroxyproline in -Xaa-Pro-Gly- sequences in collagens and other proteins.</text>
</comment>
<dbReference type="Pfam" id="PF13640">
    <property type="entry name" value="2OG-FeII_Oxy_3"/>
    <property type="match status" value="1"/>
</dbReference>
<keyword evidence="7" id="KW-0256">Endoplasmic reticulum</keyword>
<evidence type="ECO:0000256" key="6">
    <source>
        <dbReference type="ARBA" id="ARBA00022723"/>
    </source>
</evidence>
<comment type="cofactor">
    <cofactor evidence="1">
        <name>L-ascorbate</name>
        <dbReference type="ChEBI" id="CHEBI:38290"/>
    </cofactor>
</comment>
<protein>
    <recommendedName>
        <fullName evidence="5">procollagen-proline 4-dioxygenase</fullName>
        <ecNumber evidence="5">1.14.11.2</ecNumber>
    </recommendedName>
</protein>
<evidence type="ECO:0000256" key="7">
    <source>
        <dbReference type="ARBA" id="ARBA00022824"/>
    </source>
</evidence>
<keyword evidence="11" id="KW-0408">Iron</keyword>
<dbReference type="FunFam" id="2.60.120.620:FF:000011">
    <property type="entry name" value="Prolyl alpha subunit"/>
    <property type="match status" value="1"/>
</dbReference>
<comment type="subcellular location">
    <subcellularLocation>
        <location evidence="3">Endoplasmic reticulum lumen</location>
    </subcellularLocation>
</comment>
<comment type="similarity">
    <text evidence="4">Belongs to the P4HA family.</text>
</comment>
<feature type="chain" id="PRO_5043922006" description="procollagen-proline 4-dioxygenase" evidence="13">
    <location>
        <begin position="17"/>
        <end position="491"/>
    </location>
</feature>
<dbReference type="Proteomes" id="UP000827092">
    <property type="component" value="Unassembled WGS sequence"/>
</dbReference>
<evidence type="ECO:0000256" key="5">
    <source>
        <dbReference type="ARBA" id="ARBA00012269"/>
    </source>
</evidence>
<dbReference type="GO" id="GO:0031418">
    <property type="term" value="F:L-ascorbic acid binding"/>
    <property type="evidence" value="ECO:0007669"/>
    <property type="project" value="UniProtKB-KW"/>
</dbReference>
<dbReference type="PANTHER" id="PTHR10869:SF244">
    <property type="entry name" value="PROLYL 4-HYDROXYLASE SUBUNIT ALPHA-2"/>
    <property type="match status" value="1"/>
</dbReference>
<dbReference type="AlphaFoldDB" id="A0AAV6VR10"/>
<evidence type="ECO:0000313" key="15">
    <source>
        <dbReference type="EMBL" id="KAG8198503.1"/>
    </source>
</evidence>
<evidence type="ECO:0000256" key="4">
    <source>
        <dbReference type="ARBA" id="ARBA00006511"/>
    </source>
</evidence>
<evidence type="ECO:0000256" key="12">
    <source>
        <dbReference type="ARBA" id="ARBA00023180"/>
    </source>
</evidence>
<reference evidence="15 16" key="1">
    <citation type="journal article" date="2022" name="Nat. Ecol. Evol.">
        <title>A masculinizing supergene underlies an exaggerated male reproductive morph in a spider.</title>
        <authorList>
            <person name="Hendrickx F."/>
            <person name="De Corte Z."/>
            <person name="Sonet G."/>
            <person name="Van Belleghem S.M."/>
            <person name="Kostlbacher S."/>
            <person name="Vangestel C."/>
        </authorList>
    </citation>
    <scope>NUCLEOTIDE SEQUENCE [LARGE SCALE GENOMIC DNA]</scope>
    <source>
        <strain evidence="15">W744_W776</strain>
    </source>
</reference>
<dbReference type="Gene3D" id="1.25.40.10">
    <property type="entry name" value="Tetratricopeptide repeat domain"/>
    <property type="match status" value="1"/>
</dbReference>
<dbReference type="SMART" id="SM00702">
    <property type="entry name" value="P4Hc"/>
    <property type="match status" value="1"/>
</dbReference>